<evidence type="ECO:0000313" key="1">
    <source>
        <dbReference type="EMBL" id="PHT86534.1"/>
    </source>
</evidence>
<keyword evidence="2" id="KW-1185">Reference proteome</keyword>
<gene>
    <name evidence="1" type="ORF">T459_08640</name>
</gene>
<dbReference type="OMA" id="AGISMHA"/>
<sequence>MDDKRARGLCFWCDENFVAGHNCRKRKKLFIFEVDKEIDGNELEECLEEPMCLKEDELEDPSVNPQISVHAMDGTVDYRTMRVKVALRGKMVYVLINSGATHNFIDVGTAKRLGCQLEPVFSFAVSVENGSKVYGSYVSKDVKWKM</sequence>
<dbReference type="Proteomes" id="UP000222542">
    <property type="component" value="Unassembled WGS sequence"/>
</dbReference>
<reference evidence="1 2" key="2">
    <citation type="journal article" date="2017" name="Genome Biol.">
        <title>New reference genome sequences of hot pepper reveal the massive evolution of plant disease-resistance genes by retroduplication.</title>
        <authorList>
            <person name="Kim S."/>
            <person name="Park J."/>
            <person name="Yeom S.I."/>
            <person name="Kim Y.M."/>
            <person name="Seo E."/>
            <person name="Kim K.T."/>
            <person name="Kim M.S."/>
            <person name="Lee J.M."/>
            <person name="Cheong K."/>
            <person name="Shin H.S."/>
            <person name="Kim S.B."/>
            <person name="Han K."/>
            <person name="Lee J."/>
            <person name="Park M."/>
            <person name="Lee H.A."/>
            <person name="Lee H.Y."/>
            <person name="Lee Y."/>
            <person name="Oh S."/>
            <person name="Lee J.H."/>
            <person name="Choi E."/>
            <person name="Choi E."/>
            <person name="Lee S.E."/>
            <person name="Jeon J."/>
            <person name="Kim H."/>
            <person name="Choi G."/>
            <person name="Song H."/>
            <person name="Lee J."/>
            <person name="Lee S.C."/>
            <person name="Kwon J.K."/>
            <person name="Lee H.Y."/>
            <person name="Koo N."/>
            <person name="Hong Y."/>
            <person name="Kim R.W."/>
            <person name="Kang W.H."/>
            <person name="Huh J.H."/>
            <person name="Kang B.C."/>
            <person name="Yang T.J."/>
            <person name="Lee Y.H."/>
            <person name="Bennetzen J.L."/>
            <person name="Choi D."/>
        </authorList>
    </citation>
    <scope>NUCLEOTIDE SEQUENCE [LARGE SCALE GENOMIC DNA]</scope>
    <source>
        <strain evidence="2">cv. CM334</strain>
    </source>
</reference>
<comment type="caution">
    <text evidence="1">The sequence shown here is derived from an EMBL/GenBank/DDBJ whole genome shotgun (WGS) entry which is preliminary data.</text>
</comment>
<accession>A0A2G2ZX43</accession>
<protein>
    <submittedName>
        <fullName evidence="1">Uncharacterized protein</fullName>
    </submittedName>
</protein>
<evidence type="ECO:0000313" key="2">
    <source>
        <dbReference type="Proteomes" id="UP000222542"/>
    </source>
</evidence>
<dbReference type="AlphaFoldDB" id="A0A2G2ZX43"/>
<reference evidence="1 2" key="1">
    <citation type="journal article" date="2014" name="Nat. Genet.">
        <title>Genome sequence of the hot pepper provides insights into the evolution of pungency in Capsicum species.</title>
        <authorList>
            <person name="Kim S."/>
            <person name="Park M."/>
            <person name="Yeom S.I."/>
            <person name="Kim Y.M."/>
            <person name="Lee J.M."/>
            <person name="Lee H.A."/>
            <person name="Seo E."/>
            <person name="Choi J."/>
            <person name="Cheong K."/>
            <person name="Kim K.T."/>
            <person name="Jung K."/>
            <person name="Lee G.W."/>
            <person name="Oh S.K."/>
            <person name="Bae C."/>
            <person name="Kim S.B."/>
            <person name="Lee H.Y."/>
            <person name="Kim S.Y."/>
            <person name="Kim M.S."/>
            <person name="Kang B.C."/>
            <person name="Jo Y.D."/>
            <person name="Yang H.B."/>
            <person name="Jeong H.J."/>
            <person name="Kang W.H."/>
            <person name="Kwon J.K."/>
            <person name="Shin C."/>
            <person name="Lim J.Y."/>
            <person name="Park J.H."/>
            <person name="Huh J.H."/>
            <person name="Kim J.S."/>
            <person name="Kim B.D."/>
            <person name="Cohen O."/>
            <person name="Paran I."/>
            <person name="Suh M.C."/>
            <person name="Lee S.B."/>
            <person name="Kim Y.K."/>
            <person name="Shin Y."/>
            <person name="Noh S.J."/>
            <person name="Park J."/>
            <person name="Seo Y.S."/>
            <person name="Kwon S.Y."/>
            <person name="Kim H.A."/>
            <person name="Park J.M."/>
            <person name="Kim H.J."/>
            <person name="Choi S.B."/>
            <person name="Bosland P.W."/>
            <person name="Reeves G."/>
            <person name="Jo S.H."/>
            <person name="Lee B.W."/>
            <person name="Cho H.T."/>
            <person name="Choi H.S."/>
            <person name="Lee M.S."/>
            <person name="Yu Y."/>
            <person name="Do Choi Y."/>
            <person name="Park B.S."/>
            <person name="van Deynze A."/>
            <person name="Ashrafi H."/>
            <person name="Hill T."/>
            <person name="Kim W.T."/>
            <person name="Pai H.S."/>
            <person name="Ahn H.K."/>
            <person name="Yeam I."/>
            <person name="Giovannoni J.J."/>
            <person name="Rose J.K."/>
            <person name="Sorensen I."/>
            <person name="Lee S.J."/>
            <person name="Kim R.W."/>
            <person name="Choi I.Y."/>
            <person name="Choi B.S."/>
            <person name="Lim J.S."/>
            <person name="Lee Y.H."/>
            <person name="Choi D."/>
        </authorList>
    </citation>
    <scope>NUCLEOTIDE SEQUENCE [LARGE SCALE GENOMIC DNA]</scope>
    <source>
        <strain evidence="2">cv. CM334</strain>
    </source>
</reference>
<dbReference type="Gene3D" id="2.40.70.10">
    <property type="entry name" value="Acid Proteases"/>
    <property type="match status" value="1"/>
</dbReference>
<dbReference type="Gramene" id="PHT86534">
    <property type="protein sequence ID" value="PHT86534"/>
    <property type="gene ID" value="T459_08640"/>
</dbReference>
<organism evidence="1 2">
    <name type="scientific">Capsicum annuum</name>
    <name type="common">Capsicum pepper</name>
    <dbReference type="NCBI Taxonomy" id="4072"/>
    <lineage>
        <taxon>Eukaryota</taxon>
        <taxon>Viridiplantae</taxon>
        <taxon>Streptophyta</taxon>
        <taxon>Embryophyta</taxon>
        <taxon>Tracheophyta</taxon>
        <taxon>Spermatophyta</taxon>
        <taxon>Magnoliopsida</taxon>
        <taxon>eudicotyledons</taxon>
        <taxon>Gunneridae</taxon>
        <taxon>Pentapetalae</taxon>
        <taxon>asterids</taxon>
        <taxon>lamiids</taxon>
        <taxon>Solanales</taxon>
        <taxon>Solanaceae</taxon>
        <taxon>Solanoideae</taxon>
        <taxon>Capsiceae</taxon>
        <taxon>Capsicum</taxon>
    </lineage>
</organism>
<dbReference type="CDD" id="cd00303">
    <property type="entry name" value="retropepsin_like"/>
    <property type="match status" value="1"/>
</dbReference>
<name>A0A2G2ZX43_CAPAN</name>
<dbReference type="InterPro" id="IPR021109">
    <property type="entry name" value="Peptidase_aspartic_dom_sf"/>
</dbReference>
<proteinExistence type="predicted"/>
<dbReference type="EMBL" id="AYRZ02000003">
    <property type="protein sequence ID" value="PHT86534.1"/>
    <property type="molecule type" value="Genomic_DNA"/>
</dbReference>